<dbReference type="EMBL" id="AZHE01000006">
    <property type="protein sequence ID" value="KHN98701.1"/>
    <property type="molecule type" value="Genomic_DNA"/>
</dbReference>
<reference evidence="2 3" key="1">
    <citation type="journal article" date="2014" name="Proc. Natl. Acad. Sci. U.S.A.">
        <title>Trajectory and genomic determinants of fungal-pathogen speciation and host adaptation.</title>
        <authorList>
            <person name="Hu X."/>
            <person name="Xiao G."/>
            <person name="Zheng P."/>
            <person name="Shang Y."/>
            <person name="Su Y."/>
            <person name="Zhang X."/>
            <person name="Liu X."/>
            <person name="Zhan S."/>
            <person name="St Leger R.J."/>
            <person name="Wang C."/>
        </authorList>
    </citation>
    <scope>NUCLEOTIDE SEQUENCE [LARGE SCALE GENOMIC DNA]</scope>
    <source>
        <strain evidence="2 3">ARSEF 1941</strain>
    </source>
</reference>
<organism evidence="2 3">
    <name type="scientific">Metarhizium album (strain ARSEF 1941)</name>
    <dbReference type="NCBI Taxonomy" id="1081103"/>
    <lineage>
        <taxon>Eukaryota</taxon>
        <taxon>Fungi</taxon>
        <taxon>Dikarya</taxon>
        <taxon>Ascomycota</taxon>
        <taxon>Pezizomycotina</taxon>
        <taxon>Sordariomycetes</taxon>
        <taxon>Hypocreomycetidae</taxon>
        <taxon>Hypocreales</taxon>
        <taxon>Clavicipitaceae</taxon>
        <taxon>Metarhizium</taxon>
    </lineage>
</organism>
<dbReference type="OrthoDB" id="3050608at2759"/>
<evidence type="ECO:0000313" key="2">
    <source>
        <dbReference type="EMBL" id="KHN98701.1"/>
    </source>
</evidence>
<accession>A0A0B2WRL2</accession>
<comment type="caution">
    <text evidence="2">The sequence shown here is derived from an EMBL/GenBank/DDBJ whole genome shotgun (WGS) entry which is preliminary data.</text>
</comment>
<sequence>MDFVKKVANEVGGAGRDGENSQAGGGGKLMDSLNNMAGGGKQGEANEDGLDKGTYVSTLAMAMLHGIGRATPCVRRPSSTPYRYSLITSSDPAVDLVQEKVLGEGDQSNESAAEQAKDEAISDFIRDKYKETTGKDFFIADKDKKYGA</sequence>
<name>A0A0B2WRL2_METAS</name>
<dbReference type="HOGENOM" id="CLU_100306_0_0_1"/>
<evidence type="ECO:0000256" key="1">
    <source>
        <dbReference type="SAM" id="MobiDB-lite"/>
    </source>
</evidence>
<protein>
    <submittedName>
        <fullName evidence="2">Uncharacterized protein</fullName>
    </submittedName>
</protein>
<dbReference type="AlphaFoldDB" id="A0A0B2WRL2"/>
<gene>
    <name evidence="2" type="ORF">MAM_03163</name>
</gene>
<proteinExistence type="predicted"/>
<dbReference type="PANTHER" id="PTHR40462:SF1">
    <property type="entry name" value="EXPRESSED PROTEIN"/>
    <property type="match status" value="1"/>
</dbReference>
<evidence type="ECO:0000313" key="3">
    <source>
        <dbReference type="Proteomes" id="UP000030816"/>
    </source>
</evidence>
<dbReference type="RefSeq" id="XP_040679767.1">
    <property type="nucleotide sequence ID" value="XM_040821962.1"/>
</dbReference>
<dbReference type="PANTHER" id="PTHR40462">
    <property type="entry name" value="CHROMOSOME 1, WHOLE GENOME SHOTGUN SEQUENCE"/>
    <property type="match status" value="1"/>
</dbReference>
<feature type="region of interest" description="Disordered" evidence="1">
    <location>
        <begin position="8"/>
        <end position="51"/>
    </location>
</feature>
<dbReference type="GeneID" id="63737618"/>
<dbReference type="Proteomes" id="UP000030816">
    <property type="component" value="Unassembled WGS sequence"/>
</dbReference>
<keyword evidence="3" id="KW-1185">Reference proteome</keyword>